<keyword evidence="2" id="KW-0472">Membrane</keyword>
<reference evidence="3 4" key="1">
    <citation type="submission" date="2019-12" db="EMBL/GenBank/DDBJ databases">
        <authorList>
            <person name="Yuan C.-G."/>
        </authorList>
    </citation>
    <scope>NUCLEOTIDE SEQUENCE [LARGE SCALE GENOMIC DNA]</scope>
    <source>
        <strain evidence="3 4">KCTC 23863</strain>
    </source>
</reference>
<protein>
    <submittedName>
        <fullName evidence="3">Uncharacterized protein</fullName>
    </submittedName>
</protein>
<reference evidence="3 4" key="2">
    <citation type="submission" date="2020-01" db="EMBL/GenBank/DDBJ databases">
        <title>Microvirga sp. nov., an arsenate reduction bacterium isolated from Tibet hotspring sediments.</title>
        <authorList>
            <person name="Xian W.-D."/>
            <person name="Li W.-J."/>
        </authorList>
    </citation>
    <scope>NUCLEOTIDE SEQUENCE [LARGE SCALE GENOMIC DNA]</scope>
    <source>
        <strain evidence="3 4">KCTC 23863</strain>
    </source>
</reference>
<sequence>MDDIRHDELAITASDNPRANASDSSPKPQKARSVEVDEDMAWQRRTWAVQRLGWLVMGGLVLIALTGVFGHGPVSWQQASDPAGLVRVEYERFERQFSERTLRVDIAPQATVGDALILRLNEAFLDAAEVKGIVPEPREARSVGSDVEYVFPVAQPGQPATIRFALKLRETGSHTAEIGLVGREPARFTQFVYP</sequence>
<accession>A0A7X3SMU5</accession>
<keyword evidence="2" id="KW-1133">Transmembrane helix</keyword>
<evidence type="ECO:0000256" key="2">
    <source>
        <dbReference type="SAM" id="Phobius"/>
    </source>
</evidence>
<organism evidence="3 4">
    <name type="scientific">Microvirga makkahensis</name>
    <dbReference type="NCBI Taxonomy" id="1128670"/>
    <lineage>
        <taxon>Bacteria</taxon>
        <taxon>Pseudomonadati</taxon>
        <taxon>Pseudomonadota</taxon>
        <taxon>Alphaproteobacteria</taxon>
        <taxon>Hyphomicrobiales</taxon>
        <taxon>Methylobacteriaceae</taxon>
        <taxon>Microvirga</taxon>
    </lineage>
</organism>
<dbReference type="AlphaFoldDB" id="A0A7X3SMU5"/>
<gene>
    <name evidence="3" type="ORF">GR328_03320</name>
</gene>
<evidence type="ECO:0000313" key="4">
    <source>
        <dbReference type="Proteomes" id="UP000436483"/>
    </source>
</evidence>
<evidence type="ECO:0000256" key="1">
    <source>
        <dbReference type="SAM" id="MobiDB-lite"/>
    </source>
</evidence>
<feature type="region of interest" description="Disordered" evidence="1">
    <location>
        <begin position="1"/>
        <end position="36"/>
    </location>
</feature>
<evidence type="ECO:0000313" key="3">
    <source>
        <dbReference type="EMBL" id="MXQ10503.1"/>
    </source>
</evidence>
<proteinExistence type="predicted"/>
<comment type="caution">
    <text evidence="3">The sequence shown here is derived from an EMBL/GenBank/DDBJ whole genome shotgun (WGS) entry which is preliminary data.</text>
</comment>
<dbReference type="EMBL" id="WURB01000002">
    <property type="protein sequence ID" value="MXQ10503.1"/>
    <property type="molecule type" value="Genomic_DNA"/>
</dbReference>
<dbReference type="OrthoDB" id="7027300at2"/>
<feature type="compositionally biased region" description="Polar residues" evidence="1">
    <location>
        <begin position="13"/>
        <end position="27"/>
    </location>
</feature>
<dbReference type="Proteomes" id="UP000436483">
    <property type="component" value="Unassembled WGS sequence"/>
</dbReference>
<feature type="transmembrane region" description="Helical" evidence="2">
    <location>
        <begin position="52"/>
        <end position="72"/>
    </location>
</feature>
<keyword evidence="4" id="KW-1185">Reference proteome</keyword>
<dbReference type="RefSeq" id="WP_160883112.1">
    <property type="nucleotide sequence ID" value="NZ_WURB01000002.1"/>
</dbReference>
<keyword evidence="2" id="KW-0812">Transmembrane</keyword>
<name>A0A7X3SMU5_9HYPH</name>